<accession>A0ABU4QBL9</accession>
<organism evidence="1 2">
    <name type="scientific">Shewanella indica</name>
    <dbReference type="NCBI Taxonomy" id="768528"/>
    <lineage>
        <taxon>Bacteria</taxon>
        <taxon>Pseudomonadati</taxon>
        <taxon>Pseudomonadota</taxon>
        <taxon>Gammaproteobacteria</taxon>
        <taxon>Alteromonadales</taxon>
        <taxon>Shewanellaceae</taxon>
        <taxon>Shewanella</taxon>
    </lineage>
</organism>
<name>A0ABU4QBL9_9GAMM</name>
<protein>
    <submittedName>
        <fullName evidence="1">Uncharacterized protein</fullName>
    </submittedName>
</protein>
<proteinExistence type="predicted"/>
<reference evidence="1 2" key="1">
    <citation type="submission" date="2023-11" db="EMBL/GenBank/DDBJ databases">
        <title>MicrobeMod: A computational toolkit for identifying prokaryotic methylation and restriction-modification with nanopore sequencing.</title>
        <authorList>
            <person name="Crits-Christoph A."/>
            <person name="Kang S.C."/>
            <person name="Lee H."/>
            <person name="Ostrov N."/>
        </authorList>
    </citation>
    <scope>NUCLEOTIDE SEQUENCE [LARGE SCALE GENOMIC DNA]</scope>
    <source>
        <strain evidence="1 2">ATCC BAA-2732</strain>
    </source>
</reference>
<keyword evidence="2" id="KW-1185">Reference proteome</keyword>
<evidence type="ECO:0000313" key="1">
    <source>
        <dbReference type="EMBL" id="MDX6015625.1"/>
    </source>
</evidence>
<evidence type="ECO:0000313" key="2">
    <source>
        <dbReference type="Proteomes" id="UP001272773"/>
    </source>
</evidence>
<sequence>MLLLGLKQFRCQQEAAVAAESGFLNESGQTSFSQLPTPGQISHGQGLLSTQVSQCSGRSFGIGETANKSEPLFGAFLAIGHSQRQHSGGTQGVLATGVTQHYGVVLT</sequence>
<dbReference type="Proteomes" id="UP001272773">
    <property type="component" value="Unassembled WGS sequence"/>
</dbReference>
<dbReference type="EMBL" id="JAWXXR010000001">
    <property type="protein sequence ID" value="MDX6015625.1"/>
    <property type="molecule type" value="Genomic_DNA"/>
</dbReference>
<comment type="caution">
    <text evidence="1">The sequence shown here is derived from an EMBL/GenBank/DDBJ whole genome shotgun (WGS) entry which is preliminary data.</text>
</comment>
<gene>
    <name evidence="1" type="ORF">SIL79_04460</name>
</gene>